<name>A0A1J8P286_9GAMM</name>
<dbReference type="EMBL" id="MIQH01001218">
    <property type="protein sequence ID" value="OJA02991.1"/>
    <property type="molecule type" value="Genomic_DNA"/>
</dbReference>
<gene>
    <name evidence="1" type="ORF">BGC33_01120</name>
</gene>
<evidence type="ECO:0000313" key="2">
    <source>
        <dbReference type="Proteomes" id="UP000182798"/>
    </source>
</evidence>
<accession>A0A1J8P286</accession>
<proteinExistence type="predicted"/>
<reference evidence="2" key="1">
    <citation type="submission" date="2016-09" db="EMBL/GenBank/DDBJ databases">
        <title>Genome Sequence of Bathymodiolus thermophilus sulfur-oxidizing gill endosymbiont.</title>
        <authorList>
            <person name="Ponnudurai R."/>
            <person name="Kleiner M."/>
            <person name="Sayavedra L."/>
            <person name="Thuermer A."/>
            <person name="Felbeck H."/>
            <person name="Schlueter R."/>
            <person name="Schweder T."/>
            <person name="Markert S."/>
        </authorList>
    </citation>
    <scope>NUCLEOTIDE SEQUENCE [LARGE SCALE GENOMIC DNA]</scope>
    <source>
        <strain evidence="2">BAT/CrabSpa'14</strain>
    </source>
</reference>
<comment type="caution">
    <text evidence="1">The sequence shown here is derived from an EMBL/GenBank/DDBJ whole genome shotgun (WGS) entry which is preliminary data.</text>
</comment>
<feature type="non-terminal residue" evidence="1">
    <location>
        <position position="117"/>
    </location>
</feature>
<dbReference type="AlphaFoldDB" id="A0A1J8P286"/>
<feature type="non-terminal residue" evidence="1">
    <location>
        <position position="1"/>
    </location>
</feature>
<dbReference type="Proteomes" id="UP000182798">
    <property type="component" value="Unassembled WGS sequence"/>
</dbReference>
<evidence type="ECO:0000313" key="1">
    <source>
        <dbReference type="EMBL" id="OJA02991.1"/>
    </source>
</evidence>
<sequence>PNKSENGKQAETIYKLCLKHFEKNKEPLRFGKYKVFATKDNQDGYFDTDEVFYNGSIKLPKKITQARAIFKYPKRQNTENIIDFFGLKDLKSIEINVINSVKIEDKTAEFNAIFEKI</sequence>
<organism evidence="1 2">
    <name type="scientific">Bathymodiolus thermophilus thioautotrophic gill symbiont</name>
    <dbReference type="NCBI Taxonomy" id="2360"/>
    <lineage>
        <taxon>Bacteria</taxon>
        <taxon>Pseudomonadati</taxon>
        <taxon>Pseudomonadota</taxon>
        <taxon>Gammaproteobacteria</taxon>
        <taxon>sulfur-oxidizing symbionts</taxon>
    </lineage>
</organism>
<protein>
    <submittedName>
        <fullName evidence="1">Uncharacterized protein</fullName>
    </submittedName>
</protein>